<dbReference type="Proteomes" id="UP001221217">
    <property type="component" value="Unassembled WGS sequence"/>
</dbReference>
<dbReference type="SUPFAM" id="SSF46785">
    <property type="entry name" value="Winged helix' DNA-binding domain"/>
    <property type="match status" value="1"/>
</dbReference>
<organism evidence="9 10">
    <name type="scientific">Candidatus Thalassospirochaeta sargassi</name>
    <dbReference type="NCBI Taxonomy" id="3119039"/>
    <lineage>
        <taxon>Bacteria</taxon>
        <taxon>Pseudomonadati</taxon>
        <taxon>Spirochaetota</taxon>
        <taxon>Spirochaetia</taxon>
        <taxon>Spirochaetales</taxon>
        <taxon>Spirochaetaceae</taxon>
        <taxon>Candidatus Thalassospirochaeta</taxon>
    </lineage>
</organism>
<dbReference type="GO" id="GO:0045892">
    <property type="term" value="P:negative regulation of DNA-templated transcription"/>
    <property type="evidence" value="ECO:0007669"/>
    <property type="project" value="TreeGrafter"/>
</dbReference>
<evidence type="ECO:0000256" key="1">
    <source>
        <dbReference type="ARBA" id="ARBA00007957"/>
    </source>
</evidence>
<feature type="binding site" evidence="7">
    <location>
        <position position="111"/>
    </location>
    <ligand>
        <name>Zn(2+)</name>
        <dbReference type="ChEBI" id="CHEBI:29105"/>
    </ligand>
</feature>
<feature type="binding site" evidence="8">
    <location>
        <position position="146"/>
    </location>
    <ligand>
        <name>Fe cation</name>
        <dbReference type="ChEBI" id="CHEBI:24875"/>
    </ligand>
</feature>
<dbReference type="GO" id="GO:0008270">
    <property type="term" value="F:zinc ion binding"/>
    <property type="evidence" value="ECO:0007669"/>
    <property type="project" value="TreeGrafter"/>
</dbReference>
<dbReference type="InterPro" id="IPR036390">
    <property type="entry name" value="WH_DNA-bd_sf"/>
</dbReference>
<feature type="binding site" evidence="7">
    <location>
        <position position="108"/>
    </location>
    <ligand>
        <name>Zn(2+)</name>
        <dbReference type="ChEBI" id="CHEBI:29105"/>
    </ligand>
</feature>
<dbReference type="Gene3D" id="1.10.10.10">
    <property type="entry name" value="Winged helix-like DNA-binding domain superfamily/Winged helix DNA-binding domain"/>
    <property type="match status" value="1"/>
</dbReference>
<feature type="binding site" evidence="8">
    <location>
        <position position="102"/>
    </location>
    <ligand>
        <name>Fe cation</name>
        <dbReference type="ChEBI" id="CHEBI:24875"/>
    </ligand>
</feature>
<dbReference type="AlphaFoldDB" id="A0AAJ1IBI9"/>
<keyword evidence="4" id="KW-0805">Transcription regulation</keyword>
<proteinExistence type="inferred from homology"/>
<dbReference type="GO" id="GO:1900376">
    <property type="term" value="P:regulation of secondary metabolite biosynthetic process"/>
    <property type="evidence" value="ECO:0007669"/>
    <property type="project" value="TreeGrafter"/>
</dbReference>
<keyword evidence="2" id="KW-0678">Repressor</keyword>
<dbReference type="GO" id="GO:0003700">
    <property type="term" value="F:DNA-binding transcription factor activity"/>
    <property type="evidence" value="ECO:0007669"/>
    <property type="project" value="InterPro"/>
</dbReference>
<name>A0AAJ1IBI9_9SPIO</name>
<keyword evidence="5" id="KW-0238">DNA-binding</keyword>
<keyword evidence="3 7" id="KW-0862">Zinc</keyword>
<keyword evidence="7" id="KW-0479">Metal-binding</keyword>
<protein>
    <submittedName>
        <fullName evidence="9">Fur family transcriptional regulator</fullName>
    </submittedName>
</protein>
<evidence type="ECO:0000313" key="10">
    <source>
        <dbReference type="Proteomes" id="UP001221217"/>
    </source>
</evidence>
<evidence type="ECO:0000313" key="9">
    <source>
        <dbReference type="EMBL" id="MDC7226207.1"/>
    </source>
</evidence>
<dbReference type="PANTHER" id="PTHR33202:SF7">
    <property type="entry name" value="FERRIC UPTAKE REGULATION PROTEIN"/>
    <property type="match status" value="1"/>
</dbReference>
<sequence>MSNSRPRQRMKPCCMELEGGIRNRGLRMTLPRQLVAQVLESADGYLSAEDIYSIIREEYPAIGLATVYRTLVLLDEMGIVNRYNFGEGRARYIAAEDQTAEHHHQLICERCYKVIKYSDFSEDERELYKKVESVLSEKHGFEIKRHIVQFHGICPDCRKESQNESSNSDV</sequence>
<keyword evidence="8" id="KW-0408">Iron</keyword>
<dbReference type="CDD" id="cd07153">
    <property type="entry name" value="Fur_like"/>
    <property type="match status" value="1"/>
</dbReference>
<gene>
    <name evidence="9" type="ORF">PQJ61_05540</name>
</gene>
<comment type="similarity">
    <text evidence="1">Belongs to the Fur family.</text>
</comment>
<dbReference type="InterPro" id="IPR036388">
    <property type="entry name" value="WH-like_DNA-bd_sf"/>
</dbReference>
<feature type="binding site" evidence="7">
    <location>
        <position position="157"/>
    </location>
    <ligand>
        <name>Zn(2+)</name>
        <dbReference type="ChEBI" id="CHEBI:29105"/>
    </ligand>
</feature>
<keyword evidence="6" id="KW-0804">Transcription</keyword>
<comment type="cofactor">
    <cofactor evidence="7">
        <name>Zn(2+)</name>
        <dbReference type="ChEBI" id="CHEBI:29105"/>
    </cofactor>
    <text evidence="7">Binds 1 zinc ion per subunit.</text>
</comment>
<evidence type="ECO:0000256" key="3">
    <source>
        <dbReference type="ARBA" id="ARBA00022833"/>
    </source>
</evidence>
<evidence type="ECO:0000256" key="8">
    <source>
        <dbReference type="PIRSR" id="PIRSR602481-2"/>
    </source>
</evidence>
<accession>A0AAJ1IBI9</accession>
<dbReference type="InterPro" id="IPR043135">
    <property type="entry name" value="Fur_C"/>
</dbReference>
<reference evidence="9 10" key="1">
    <citation type="submission" date="2022-12" db="EMBL/GenBank/DDBJ databases">
        <title>Metagenome assembled genome from gulf of manar.</title>
        <authorList>
            <person name="Kohli P."/>
            <person name="Pk S."/>
            <person name="Venkata Ramana C."/>
            <person name="Sasikala C."/>
        </authorList>
    </citation>
    <scope>NUCLEOTIDE SEQUENCE [LARGE SCALE GENOMIC DNA]</scope>
    <source>
        <strain evidence="9">JB008</strain>
    </source>
</reference>
<dbReference type="Pfam" id="PF01475">
    <property type="entry name" value="FUR"/>
    <property type="match status" value="1"/>
</dbReference>
<evidence type="ECO:0000256" key="6">
    <source>
        <dbReference type="ARBA" id="ARBA00023163"/>
    </source>
</evidence>
<evidence type="ECO:0000256" key="5">
    <source>
        <dbReference type="ARBA" id="ARBA00023125"/>
    </source>
</evidence>
<dbReference type="EMBL" id="JAQQAL010000011">
    <property type="protein sequence ID" value="MDC7226207.1"/>
    <property type="molecule type" value="Genomic_DNA"/>
</dbReference>
<feature type="binding site" evidence="7">
    <location>
        <position position="154"/>
    </location>
    <ligand>
        <name>Zn(2+)</name>
        <dbReference type="ChEBI" id="CHEBI:29105"/>
    </ligand>
</feature>
<comment type="cofactor">
    <cofactor evidence="8">
        <name>Mn(2+)</name>
        <dbReference type="ChEBI" id="CHEBI:29035"/>
    </cofactor>
    <cofactor evidence="8">
        <name>Fe(2+)</name>
        <dbReference type="ChEBI" id="CHEBI:29033"/>
    </cofactor>
    <text evidence="8">Binds 1 Mn(2+) or Fe(2+) ion per subunit.</text>
</comment>
<dbReference type="InterPro" id="IPR002481">
    <property type="entry name" value="FUR"/>
</dbReference>
<comment type="caution">
    <text evidence="9">The sequence shown here is derived from an EMBL/GenBank/DDBJ whole genome shotgun (WGS) entry which is preliminary data.</text>
</comment>
<evidence type="ECO:0000256" key="4">
    <source>
        <dbReference type="ARBA" id="ARBA00023015"/>
    </source>
</evidence>
<dbReference type="GO" id="GO:0000976">
    <property type="term" value="F:transcription cis-regulatory region binding"/>
    <property type="evidence" value="ECO:0007669"/>
    <property type="project" value="TreeGrafter"/>
</dbReference>
<dbReference type="Gene3D" id="3.30.1490.190">
    <property type="match status" value="1"/>
</dbReference>
<dbReference type="PANTHER" id="PTHR33202">
    <property type="entry name" value="ZINC UPTAKE REGULATION PROTEIN"/>
    <property type="match status" value="1"/>
</dbReference>
<evidence type="ECO:0000256" key="2">
    <source>
        <dbReference type="ARBA" id="ARBA00022491"/>
    </source>
</evidence>
<evidence type="ECO:0000256" key="7">
    <source>
        <dbReference type="PIRSR" id="PIRSR602481-1"/>
    </source>
</evidence>